<protein>
    <submittedName>
        <fullName evidence="1">Uncharacterized protein</fullName>
    </submittedName>
</protein>
<dbReference type="RefSeq" id="WP_147204655.1">
    <property type="nucleotide sequence ID" value="NZ_BJYT01000011.1"/>
</dbReference>
<keyword evidence="2" id="KW-1185">Reference proteome</keyword>
<dbReference type="AlphaFoldDB" id="A0A512BF73"/>
<accession>A0A512BF73</accession>
<dbReference type="Proteomes" id="UP000321513">
    <property type="component" value="Unassembled WGS sequence"/>
</dbReference>
<sequence length="118" mass="13651">MRHPYNIQLKKISIALLLVGFTHIAMGSFTGSTDKRTRNIYSLKNFNRNFYKSASPFSLRAGFEYRGLQLLSQKKEQNGDITYNSMMRFEKGNTTYIYPYTHKVSVPKFKAPAPPAFR</sequence>
<dbReference type="OrthoDB" id="678082at2"/>
<comment type="caution">
    <text evidence="1">The sequence shown here is derived from an EMBL/GenBank/DDBJ whole genome shotgun (WGS) entry which is preliminary data.</text>
</comment>
<name>A0A512BF73_9BACT</name>
<reference evidence="1 2" key="1">
    <citation type="submission" date="2019-07" db="EMBL/GenBank/DDBJ databases">
        <title>Whole genome shotgun sequence of Segetibacter aerophilus NBRC 106135.</title>
        <authorList>
            <person name="Hosoyama A."/>
            <person name="Uohara A."/>
            <person name="Ohji S."/>
            <person name="Ichikawa N."/>
        </authorList>
    </citation>
    <scope>NUCLEOTIDE SEQUENCE [LARGE SCALE GENOMIC DNA]</scope>
    <source>
        <strain evidence="1 2">NBRC 106135</strain>
    </source>
</reference>
<organism evidence="1 2">
    <name type="scientific">Segetibacter aerophilus</name>
    <dbReference type="NCBI Taxonomy" id="670293"/>
    <lineage>
        <taxon>Bacteria</taxon>
        <taxon>Pseudomonadati</taxon>
        <taxon>Bacteroidota</taxon>
        <taxon>Chitinophagia</taxon>
        <taxon>Chitinophagales</taxon>
        <taxon>Chitinophagaceae</taxon>
        <taxon>Segetibacter</taxon>
    </lineage>
</organism>
<evidence type="ECO:0000313" key="2">
    <source>
        <dbReference type="Proteomes" id="UP000321513"/>
    </source>
</evidence>
<proteinExistence type="predicted"/>
<evidence type="ECO:0000313" key="1">
    <source>
        <dbReference type="EMBL" id="GEO10545.1"/>
    </source>
</evidence>
<gene>
    <name evidence="1" type="ORF">SAE01_30410</name>
</gene>
<dbReference type="EMBL" id="BJYT01000011">
    <property type="protein sequence ID" value="GEO10545.1"/>
    <property type="molecule type" value="Genomic_DNA"/>
</dbReference>